<dbReference type="InterPro" id="IPR036259">
    <property type="entry name" value="MFS_trans_sf"/>
</dbReference>
<protein>
    <recommendedName>
        <fullName evidence="9">Major facilitator superfamily (MFS) profile domain-containing protein</fullName>
    </recommendedName>
</protein>
<dbReference type="PRINTS" id="PR00171">
    <property type="entry name" value="SUGRTRNSPORT"/>
</dbReference>
<evidence type="ECO:0000256" key="8">
    <source>
        <dbReference type="SAM" id="Phobius"/>
    </source>
</evidence>
<feature type="transmembrane region" description="Helical" evidence="8">
    <location>
        <begin position="292"/>
        <end position="314"/>
    </location>
</feature>
<dbReference type="AlphaFoldDB" id="A0A1E3Q8B9"/>
<proteinExistence type="inferred from homology"/>
<dbReference type="FunFam" id="1.20.1250.20:FF:000026">
    <property type="entry name" value="MFS quinate transporter QutD"/>
    <property type="match status" value="1"/>
</dbReference>
<organism evidence="10 11">
    <name type="scientific">Lipomyces starkeyi NRRL Y-11557</name>
    <dbReference type="NCBI Taxonomy" id="675824"/>
    <lineage>
        <taxon>Eukaryota</taxon>
        <taxon>Fungi</taxon>
        <taxon>Dikarya</taxon>
        <taxon>Ascomycota</taxon>
        <taxon>Saccharomycotina</taxon>
        <taxon>Lipomycetes</taxon>
        <taxon>Lipomycetales</taxon>
        <taxon>Lipomycetaceae</taxon>
        <taxon>Lipomyces</taxon>
    </lineage>
</organism>
<dbReference type="InterPro" id="IPR003663">
    <property type="entry name" value="Sugar/inositol_transpt"/>
</dbReference>
<feature type="transmembrane region" description="Helical" evidence="8">
    <location>
        <begin position="7"/>
        <end position="31"/>
    </location>
</feature>
<dbReference type="InterPro" id="IPR005829">
    <property type="entry name" value="Sugar_transporter_CS"/>
</dbReference>
<dbReference type="PROSITE" id="PS00217">
    <property type="entry name" value="SUGAR_TRANSPORT_2"/>
    <property type="match status" value="1"/>
</dbReference>
<dbReference type="InterPro" id="IPR005828">
    <property type="entry name" value="MFS_sugar_transport-like"/>
</dbReference>
<keyword evidence="5 8" id="KW-1133">Transmembrane helix</keyword>
<dbReference type="Gene3D" id="1.20.1250.20">
    <property type="entry name" value="MFS general substrate transporter like domains"/>
    <property type="match status" value="1"/>
</dbReference>
<feature type="transmembrane region" description="Helical" evidence="8">
    <location>
        <begin position="364"/>
        <end position="385"/>
    </location>
</feature>
<feature type="transmembrane region" description="Helical" evidence="8">
    <location>
        <begin position="405"/>
        <end position="424"/>
    </location>
</feature>
<dbReference type="PANTHER" id="PTHR48022">
    <property type="entry name" value="PLASTIDIC GLUCOSE TRANSPORTER 4"/>
    <property type="match status" value="1"/>
</dbReference>
<keyword evidence="11" id="KW-1185">Reference proteome</keyword>
<feature type="transmembrane region" description="Helical" evidence="8">
    <location>
        <begin position="51"/>
        <end position="71"/>
    </location>
</feature>
<dbReference type="OrthoDB" id="4142200at2759"/>
<gene>
    <name evidence="10" type="ORF">LIPSTDRAFT_3156</name>
</gene>
<feature type="transmembrane region" description="Helical" evidence="8">
    <location>
        <begin position="170"/>
        <end position="191"/>
    </location>
</feature>
<keyword evidence="4 8" id="KW-0812">Transmembrane</keyword>
<dbReference type="NCBIfam" id="TIGR00879">
    <property type="entry name" value="SP"/>
    <property type="match status" value="1"/>
</dbReference>
<dbReference type="PROSITE" id="PS50850">
    <property type="entry name" value="MFS"/>
    <property type="match status" value="1"/>
</dbReference>
<feature type="transmembrane region" description="Helical" evidence="8">
    <location>
        <begin position="430"/>
        <end position="451"/>
    </location>
</feature>
<evidence type="ECO:0000313" key="10">
    <source>
        <dbReference type="EMBL" id="ODQ73943.1"/>
    </source>
</evidence>
<dbReference type="CDD" id="cd17356">
    <property type="entry name" value="MFS_HXT"/>
    <property type="match status" value="1"/>
</dbReference>
<dbReference type="Pfam" id="PF00083">
    <property type="entry name" value="Sugar_tr"/>
    <property type="match status" value="1"/>
</dbReference>
<dbReference type="Proteomes" id="UP000094385">
    <property type="component" value="Unassembled WGS sequence"/>
</dbReference>
<evidence type="ECO:0000256" key="3">
    <source>
        <dbReference type="ARBA" id="ARBA00022448"/>
    </source>
</evidence>
<comment type="subcellular location">
    <subcellularLocation>
        <location evidence="1">Membrane</location>
        <topology evidence="1">Multi-pass membrane protein</topology>
    </subcellularLocation>
</comment>
<evidence type="ECO:0000256" key="5">
    <source>
        <dbReference type="ARBA" id="ARBA00022989"/>
    </source>
</evidence>
<evidence type="ECO:0000256" key="2">
    <source>
        <dbReference type="ARBA" id="ARBA00010992"/>
    </source>
</evidence>
<keyword evidence="6 8" id="KW-0472">Membrane</keyword>
<feature type="transmembrane region" description="Helical" evidence="8">
    <location>
        <begin position="321"/>
        <end position="344"/>
    </location>
</feature>
<dbReference type="PROSITE" id="PS00216">
    <property type="entry name" value="SUGAR_TRANSPORT_1"/>
    <property type="match status" value="1"/>
</dbReference>
<evidence type="ECO:0000313" key="11">
    <source>
        <dbReference type="Proteomes" id="UP000094385"/>
    </source>
</evidence>
<dbReference type="GO" id="GO:0016020">
    <property type="term" value="C:membrane"/>
    <property type="evidence" value="ECO:0007669"/>
    <property type="project" value="UniProtKB-SubCell"/>
</dbReference>
<dbReference type="SUPFAM" id="SSF103473">
    <property type="entry name" value="MFS general substrate transporter"/>
    <property type="match status" value="1"/>
</dbReference>
<dbReference type="STRING" id="675824.A0A1E3Q8B9"/>
<name>A0A1E3Q8B9_LIPST</name>
<dbReference type="GO" id="GO:0005351">
    <property type="term" value="F:carbohydrate:proton symporter activity"/>
    <property type="evidence" value="ECO:0007669"/>
    <property type="project" value="TreeGrafter"/>
</dbReference>
<evidence type="ECO:0000259" key="9">
    <source>
        <dbReference type="PROSITE" id="PS50850"/>
    </source>
</evidence>
<evidence type="ECO:0000256" key="6">
    <source>
        <dbReference type="ARBA" id="ARBA00023136"/>
    </source>
</evidence>
<feature type="domain" description="Major facilitator superfamily (MFS) profile" evidence="9">
    <location>
        <begin position="10"/>
        <end position="457"/>
    </location>
</feature>
<evidence type="ECO:0000256" key="7">
    <source>
        <dbReference type="RuleBase" id="RU003346"/>
    </source>
</evidence>
<evidence type="ECO:0000256" key="1">
    <source>
        <dbReference type="ARBA" id="ARBA00004141"/>
    </source>
</evidence>
<dbReference type="EMBL" id="KV454293">
    <property type="protein sequence ID" value="ODQ73943.1"/>
    <property type="molecule type" value="Genomic_DNA"/>
</dbReference>
<accession>A0A1E3Q8B9</accession>
<dbReference type="InterPro" id="IPR020846">
    <property type="entry name" value="MFS_dom"/>
</dbReference>
<evidence type="ECO:0000256" key="4">
    <source>
        <dbReference type="ARBA" id="ARBA00022692"/>
    </source>
</evidence>
<reference evidence="10 11" key="1">
    <citation type="journal article" date="2016" name="Proc. Natl. Acad. Sci. U.S.A.">
        <title>Comparative genomics of biotechnologically important yeasts.</title>
        <authorList>
            <person name="Riley R."/>
            <person name="Haridas S."/>
            <person name="Wolfe K.H."/>
            <person name="Lopes M.R."/>
            <person name="Hittinger C.T."/>
            <person name="Goeker M."/>
            <person name="Salamov A.A."/>
            <person name="Wisecaver J.H."/>
            <person name="Long T.M."/>
            <person name="Calvey C.H."/>
            <person name="Aerts A.L."/>
            <person name="Barry K.W."/>
            <person name="Choi C."/>
            <person name="Clum A."/>
            <person name="Coughlan A.Y."/>
            <person name="Deshpande S."/>
            <person name="Douglass A.P."/>
            <person name="Hanson S.J."/>
            <person name="Klenk H.-P."/>
            <person name="LaButti K.M."/>
            <person name="Lapidus A."/>
            <person name="Lindquist E.A."/>
            <person name="Lipzen A.M."/>
            <person name="Meier-Kolthoff J.P."/>
            <person name="Ohm R.A."/>
            <person name="Otillar R.P."/>
            <person name="Pangilinan J.L."/>
            <person name="Peng Y."/>
            <person name="Rokas A."/>
            <person name="Rosa C.A."/>
            <person name="Scheuner C."/>
            <person name="Sibirny A.A."/>
            <person name="Slot J.C."/>
            <person name="Stielow J.B."/>
            <person name="Sun H."/>
            <person name="Kurtzman C.P."/>
            <person name="Blackwell M."/>
            <person name="Grigoriev I.V."/>
            <person name="Jeffries T.W."/>
        </authorList>
    </citation>
    <scope>NUCLEOTIDE SEQUENCE [LARGE SCALE GENOMIC DNA]</scope>
    <source>
        <strain evidence="10 11">NRRL Y-11557</strain>
    </source>
</reference>
<sequence>MVRVLNVYTISAFVAIGVALIGFDISSMSGVLGTHQYQDFYRNPLGIRQGLITSAMAAGSIAGALSAGALGNRFSRKVTIQGGTVLWCIGSALQSASNGVPMLVCGRVISGICIGLTASLTPTYQSEIAPRKIRGRIVSFQSLAGSLGIMIQYFIQYGCSFIDSEASFRLPWAIQAVPAVVLFVGLFWFPYSPRWLASKDRWEEVLCVLAYLRTPNNDINNPHVLAEYKEIEDQIRFEREIRAQPIRELLSPKMRKRVFLGMAVQIWSQLTGMNVMMYYIVYILQSAGITSFMLASAIQYVINVVMTIPAILWVDKYGRRPALLLGALSMALWLYLIGGLLMQYGQPNPVMNQPSTWLIMDHPAVSRTILACSYLTVGSFAVTWAPVSWIYQAEVVPLRIRVRSVSLSTASNWAFNYLLALTVPPLLRSISWRLFFIFASLNVMAFVHMWFAAPETKQRTLEEIDEIFEHGEPFWKSFTGTKTPSRLEQLAKDIETGKLKIGPNAQSF</sequence>
<keyword evidence="3 7" id="KW-0813">Transport</keyword>
<dbReference type="PANTHER" id="PTHR48022:SF35">
    <property type="entry name" value="MAJOR FACILITATOR SUPERFAMILY (MFS) PROFILE DOMAIN-CONTAINING PROTEIN"/>
    <property type="match status" value="1"/>
</dbReference>
<dbReference type="InterPro" id="IPR050360">
    <property type="entry name" value="MFS_Sugar_Transporters"/>
</dbReference>
<feature type="transmembrane region" description="Helical" evidence="8">
    <location>
        <begin position="258"/>
        <end position="280"/>
    </location>
</feature>
<feature type="transmembrane region" description="Helical" evidence="8">
    <location>
        <begin position="137"/>
        <end position="155"/>
    </location>
</feature>
<comment type="similarity">
    <text evidence="2 7">Belongs to the major facilitator superfamily. Sugar transporter (TC 2.A.1.1) family.</text>
</comment>